<dbReference type="CDD" id="cd00082">
    <property type="entry name" value="HisKA"/>
    <property type="match status" value="1"/>
</dbReference>
<dbReference type="InterPro" id="IPR029016">
    <property type="entry name" value="GAF-like_dom_sf"/>
</dbReference>
<keyword evidence="4" id="KW-0597">Phosphoprotein</keyword>
<dbReference type="InterPro" id="IPR029095">
    <property type="entry name" value="NarX-like_N"/>
</dbReference>
<dbReference type="SUPFAM" id="SSF55874">
    <property type="entry name" value="ATPase domain of HSP90 chaperone/DNA topoisomerase II/histidine kinase"/>
    <property type="match status" value="1"/>
</dbReference>
<evidence type="ECO:0000256" key="2">
    <source>
        <dbReference type="ARBA" id="ARBA00004141"/>
    </source>
</evidence>
<dbReference type="Gene3D" id="3.30.565.10">
    <property type="entry name" value="Histidine kinase-like ATPase, C-terminal domain"/>
    <property type="match status" value="1"/>
</dbReference>
<dbReference type="EC" id="2.7.13.3" evidence="3"/>
<dbReference type="SUPFAM" id="SSF55781">
    <property type="entry name" value="GAF domain-like"/>
    <property type="match status" value="1"/>
</dbReference>
<dbReference type="Proteomes" id="UP001302719">
    <property type="component" value="Chromosome"/>
</dbReference>
<dbReference type="InterPro" id="IPR004358">
    <property type="entry name" value="Sig_transdc_His_kin-like_C"/>
</dbReference>
<dbReference type="FunFam" id="3.30.565.10:FF:000006">
    <property type="entry name" value="Sensor histidine kinase WalK"/>
    <property type="match status" value="1"/>
</dbReference>
<dbReference type="KEGG" id="nall:PP769_05565"/>
<dbReference type="Pfam" id="PF00512">
    <property type="entry name" value="HisKA"/>
    <property type="match status" value="1"/>
</dbReference>
<evidence type="ECO:0000256" key="9">
    <source>
        <dbReference type="ARBA" id="ARBA00023136"/>
    </source>
</evidence>
<feature type="transmembrane region" description="Helical" evidence="10">
    <location>
        <begin position="14"/>
        <end position="37"/>
    </location>
</feature>
<evidence type="ECO:0000259" key="11">
    <source>
        <dbReference type="PROSITE" id="PS50109"/>
    </source>
</evidence>
<keyword evidence="6 10" id="KW-0812">Transmembrane</keyword>
<dbReference type="SUPFAM" id="SSF47384">
    <property type="entry name" value="Homodimeric domain of signal transducing histidine kinase"/>
    <property type="match status" value="1"/>
</dbReference>
<dbReference type="EMBL" id="CP116967">
    <property type="protein sequence ID" value="WNM59234.1"/>
    <property type="molecule type" value="Genomic_DNA"/>
</dbReference>
<keyword evidence="9 10" id="KW-0472">Membrane</keyword>
<evidence type="ECO:0000256" key="8">
    <source>
        <dbReference type="ARBA" id="ARBA00022989"/>
    </source>
</evidence>
<keyword evidence="13" id="KW-1185">Reference proteome</keyword>
<evidence type="ECO:0000256" key="3">
    <source>
        <dbReference type="ARBA" id="ARBA00012438"/>
    </source>
</evidence>
<dbReference type="AlphaFoldDB" id="A0AA96K015"/>
<dbReference type="RefSeq" id="WP_312645938.1">
    <property type="nucleotide sequence ID" value="NZ_CP116967.1"/>
</dbReference>
<gene>
    <name evidence="12" type="ORF">PP769_05565</name>
</gene>
<keyword evidence="12" id="KW-0067">ATP-binding</keyword>
<name>A0AA96K015_9BACT</name>
<sequence length="657" mass="73619">MKPPKRAWLGTGSIGRALLILSTVFILALFGILLYTITTIQNQKLDSVMVDLAGQQRMLSQRLMNEILLISQGIPADYGFTKKILNQNLDALLLGGQVVINQESGDTAVLLPPPTRDIQLALGAQQTLMTEFMQRADTFLKTPSDHPGYSLGLDGLLASNARLIELANKAVKLYSRNSREKISNMIVWESLIGTVVIIFGILITRQVKLANQELEHEIQERSRIETALRYRIEIENLMTNLSTQFISLEAKDLDAEINRALEAIGTFGGVDRSYVFIFEDDGTTMNNTHEWCQTGIEAQLSRLQGLRMQDIPWFAERLISCPFYQISSVANLPLEANAEKQLFQMQQIQSLVIVPMTLRGKLFGFLGFDSVMQEKTWSEEDIRLLQMAGEIFVNGFERQRVEENLRKSEAAKVEAFRQSDALKTALLSLVSHELRTPLTAIKASIAGLIELSRQDASKVQQEFLQGINQEIDFLNGLVDNLLDMSKVEAGTLVPHREWHLLEDLVEGAIRRLEMSLKGRSLQVNLGEKISPIFVDGMEIQQVLINLLDNAIKYSPPGSLVSIVGRMTPNQVEVRVSSDGEGIPQEELVSIFNRFYRLKGPRTRLIRGTGLGLAICKGMVEAHGGRIWAESQNRIVTISFTLPTPDTPPMIDFDREEE</sequence>
<dbReference type="CDD" id="cd00075">
    <property type="entry name" value="HATPase"/>
    <property type="match status" value="1"/>
</dbReference>
<dbReference type="InterPro" id="IPR003661">
    <property type="entry name" value="HisK_dim/P_dom"/>
</dbReference>
<evidence type="ECO:0000256" key="5">
    <source>
        <dbReference type="ARBA" id="ARBA00022679"/>
    </source>
</evidence>
<dbReference type="Gene3D" id="1.10.287.130">
    <property type="match status" value="1"/>
</dbReference>
<dbReference type="GO" id="GO:0005886">
    <property type="term" value="C:plasma membrane"/>
    <property type="evidence" value="ECO:0007669"/>
    <property type="project" value="TreeGrafter"/>
</dbReference>
<dbReference type="PROSITE" id="PS50109">
    <property type="entry name" value="HIS_KIN"/>
    <property type="match status" value="1"/>
</dbReference>
<dbReference type="GO" id="GO:0005524">
    <property type="term" value="F:ATP binding"/>
    <property type="evidence" value="ECO:0007669"/>
    <property type="project" value="UniProtKB-KW"/>
</dbReference>
<dbReference type="InterPro" id="IPR052023">
    <property type="entry name" value="Histidine_kinase_KdpD"/>
</dbReference>
<dbReference type="InterPro" id="IPR005467">
    <property type="entry name" value="His_kinase_dom"/>
</dbReference>
<proteinExistence type="predicted"/>
<comment type="catalytic activity">
    <reaction evidence="1">
        <text>ATP + protein L-histidine = ADP + protein N-phospho-L-histidine.</text>
        <dbReference type="EC" id="2.7.13.3"/>
    </reaction>
</comment>
<dbReference type="InterPro" id="IPR003018">
    <property type="entry name" value="GAF"/>
</dbReference>
<dbReference type="Pfam" id="PF01590">
    <property type="entry name" value="GAF"/>
    <property type="match status" value="1"/>
</dbReference>
<reference evidence="12 13" key="1">
    <citation type="submission" date="2023-01" db="EMBL/GenBank/DDBJ databases">
        <title>Cultivation and genomic characterization of new, ubiquitous marine nitrite-oxidizing bacteria from the Nitrospirales.</title>
        <authorList>
            <person name="Mueller A.J."/>
            <person name="Daebeler A."/>
            <person name="Herbold C.W."/>
            <person name="Kirkegaard R.H."/>
            <person name="Daims H."/>
        </authorList>
    </citation>
    <scope>NUCLEOTIDE SEQUENCE [LARGE SCALE GENOMIC DNA]</scope>
    <source>
        <strain evidence="12 13">VA</strain>
    </source>
</reference>
<feature type="domain" description="Histidine kinase" evidence="11">
    <location>
        <begin position="429"/>
        <end position="645"/>
    </location>
</feature>
<dbReference type="InterPro" id="IPR036890">
    <property type="entry name" value="HATPase_C_sf"/>
</dbReference>
<feature type="transmembrane region" description="Helical" evidence="10">
    <location>
        <begin position="182"/>
        <end position="203"/>
    </location>
</feature>
<keyword evidence="5" id="KW-0808">Transferase</keyword>
<dbReference type="SMART" id="SM00388">
    <property type="entry name" value="HisKA"/>
    <property type="match status" value="1"/>
</dbReference>
<keyword evidence="12" id="KW-0547">Nucleotide-binding</keyword>
<dbReference type="PRINTS" id="PR00344">
    <property type="entry name" value="BCTRLSENSOR"/>
</dbReference>
<evidence type="ECO:0000256" key="1">
    <source>
        <dbReference type="ARBA" id="ARBA00000085"/>
    </source>
</evidence>
<keyword evidence="8 10" id="KW-1133">Transmembrane helix</keyword>
<evidence type="ECO:0000256" key="7">
    <source>
        <dbReference type="ARBA" id="ARBA00022777"/>
    </source>
</evidence>
<evidence type="ECO:0000256" key="6">
    <source>
        <dbReference type="ARBA" id="ARBA00022692"/>
    </source>
</evidence>
<keyword evidence="7" id="KW-0418">Kinase</keyword>
<dbReference type="InterPro" id="IPR036097">
    <property type="entry name" value="HisK_dim/P_sf"/>
</dbReference>
<dbReference type="PANTHER" id="PTHR45569">
    <property type="entry name" value="SENSOR PROTEIN KDPD"/>
    <property type="match status" value="1"/>
</dbReference>
<comment type="subcellular location">
    <subcellularLocation>
        <location evidence="2">Membrane</location>
        <topology evidence="2">Multi-pass membrane protein</topology>
    </subcellularLocation>
</comment>
<evidence type="ECO:0000313" key="13">
    <source>
        <dbReference type="Proteomes" id="UP001302719"/>
    </source>
</evidence>
<dbReference type="InterPro" id="IPR003594">
    <property type="entry name" value="HATPase_dom"/>
</dbReference>
<evidence type="ECO:0000313" key="12">
    <source>
        <dbReference type="EMBL" id="WNM59234.1"/>
    </source>
</evidence>
<dbReference type="Gene3D" id="3.30.450.40">
    <property type="match status" value="1"/>
</dbReference>
<dbReference type="SMART" id="SM00387">
    <property type="entry name" value="HATPase_c"/>
    <property type="match status" value="1"/>
</dbReference>
<evidence type="ECO:0000256" key="4">
    <source>
        <dbReference type="ARBA" id="ARBA00022553"/>
    </source>
</evidence>
<accession>A0AA96K015</accession>
<evidence type="ECO:0000256" key="10">
    <source>
        <dbReference type="SAM" id="Phobius"/>
    </source>
</evidence>
<dbReference type="Pfam" id="PF02518">
    <property type="entry name" value="HATPase_c"/>
    <property type="match status" value="1"/>
</dbReference>
<dbReference type="Pfam" id="PF13675">
    <property type="entry name" value="PilJ"/>
    <property type="match status" value="1"/>
</dbReference>
<organism evidence="12 13">
    <name type="scientific">Candidatus Nitrospira allomarina</name>
    <dbReference type="NCBI Taxonomy" id="3020900"/>
    <lineage>
        <taxon>Bacteria</taxon>
        <taxon>Pseudomonadati</taxon>
        <taxon>Nitrospirota</taxon>
        <taxon>Nitrospiria</taxon>
        <taxon>Nitrospirales</taxon>
        <taxon>Nitrospiraceae</taxon>
        <taxon>Nitrospira</taxon>
    </lineage>
</organism>
<dbReference type="PANTHER" id="PTHR45569:SF1">
    <property type="entry name" value="SENSOR PROTEIN KDPD"/>
    <property type="match status" value="1"/>
</dbReference>
<dbReference type="GO" id="GO:0000155">
    <property type="term" value="F:phosphorelay sensor kinase activity"/>
    <property type="evidence" value="ECO:0007669"/>
    <property type="project" value="InterPro"/>
</dbReference>
<dbReference type="SMART" id="SM00065">
    <property type="entry name" value="GAF"/>
    <property type="match status" value="1"/>
</dbReference>
<protein>
    <recommendedName>
        <fullName evidence="3">histidine kinase</fullName>
        <ecNumber evidence="3">2.7.13.3</ecNumber>
    </recommendedName>
</protein>